<dbReference type="Gene3D" id="3.30.40.10">
    <property type="entry name" value="Zinc/RING finger domain, C3HC4 (zinc finger)"/>
    <property type="match status" value="1"/>
</dbReference>
<organism evidence="8 9">
    <name type="scientific">Punica granatum</name>
    <name type="common">Pomegranate</name>
    <dbReference type="NCBI Taxonomy" id="22663"/>
    <lineage>
        <taxon>Eukaryota</taxon>
        <taxon>Viridiplantae</taxon>
        <taxon>Streptophyta</taxon>
        <taxon>Embryophyta</taxon>
        <taxon>Tracheophyta</taxon>
        <taxon>Spermatophyta</taxon>
        <taxon>Magnoliopsida</taxon>
        <taxon>eudicotyledons</taxon>
        <taxon>Gunneridae</taxon>
        <taxon>Pentapetalae</taxon>
        <taxon>rosids</taxon>
        <taxon>malvids</taxon>
        <taxon>Myrtales</taxon>
        <taxon>Lythraceae</taxon>
        <taxon>Punica</taxon>
    </lineage>
</organism>
<evidence type="ECO:0000259" key="6">
    <source>
        <dbReference type="PROSITE" id="PS50016"/>
    </source>
</evidence>
<dbReference type="Pfam" id="PF00628">
    <property type="entry name" value="PHD"/>
    <property type="match status" value="1"/>
</dbReference>
<reference evidence="9" key="1">
    <citation type="journal article" date="2017" name="Plant J.">
        <title>The pomegranate (Punica granatum L.) genome and the genomics of punicalagin biosynthesis.</title>
        <authorList>
            <person name="Qin G."/>
            <person name="Xu C."/>
            <person name="Ming R."/>
            <person name="Tang H."/>
            <person name="Guyot R."/>
            <person name="Kramer E.M."/>
            <person name="Hu Y."/>
            <person name="Yi X."/>
            <person name="Qi Y."/>
            <person name="Xu X."/>
            <person name="Gao Z."/>
            <person name="Pan H."/>
            <person name="Jian J."/>
            <person name="Tian Y."/>
            <person name="Yue Z."/>
            <person name="Xu Y."/>
        </authorList>
    </citation>
    <scope>NUCLEOTIDE SEQUENCE [LARGE SCALE GENOMIC DNA]</scope>
    <source>
        <strain evidence="9">cv. Dabenzi</strain>
    </source>
</reference>
<dbReference type="EMBL" id="MTKT01002214">
    <property type="protein sequence ID" value="OWM81320.1"/>
    <property type="molecule type" value="Genomic_DNA"/>
</dbReference>
<sequence length="977" mass="104816">MDPEAAPSPKMEAPEPEIPEGVPSPGAGDKRRVSDGEDAEPTPPSPKKPRRGAGDLGRVAEIVLVLSAMGRMRGGRDPTEVELGLMAEAREKLAAICETLQPKDIVGRDAVGRVIEDLGLNGKARDQRLGFKVPKLSIAEKLAFTRRKMEESKKYPIHTTTYMSHPLQGSFSVGTDNNRGTLPARTFQSDKPSQPPISAGGILGSPSLGNVASSTLANFCAGNSTSMTYHFGPSEARTSTISSALPVGHSVKDSSSVAVPKVEGPPDVVEIGSIPSRTSIVQASSSLTQPSVNAPTWPVQAQPTSLNRVGPEKNVLNHTPGKVQEASSMMISPAPLQAARDQTRRQHITRAASGPPPGVHHQPLQGVTAAAPSNYSNHYEIAKIVQKFLPPKLPEHPTWTPPSREYMNKALACQICQITINDVESVLLCDACEKGYHLKCLQSQNQRGIPKVEWHCQKCLALSHGKPLPPKYGRVMRNMAAPKVTANASAVQSSSEKKVGTDSEVNQQKVTSIESSGSHNPAAGAAVSNNHVKSFSDVQLLKGREMQGNNPFVREEMQEKPSSQCAASNSITSVSSASGSPDGSFNRHMNKCEPSSGEARPDSQAKSETPANESELSSSLQNPFDKKGKDTAECAGTALETCENSNTERKEAEKSYTDDNVDSDVVTNSKQEQPRAEEIVDTSTGSDAKGEKSCAEENVDSNAGNNAKEEKLCGDDDAGSNTGDGKQEKSREDDIDSNTRSDTKQDDADAGQQDPGPSLVADVAGTENTGLPSDVSDCAQWLGDVLELADGKAFYGSCCIAGVTYTMNQHALFHSDNAKLVPSKLQAIAMWEDQVTGLKWVKANRCYFPSDLPDNVGRPFTETNEVFESNREVTFVAGTIRGPCEVLHPTKYKEETERRSHEGNVGLTPVFLCNHFFHEVDQGTAQPISIEMLTGGYDCFTDGFMTKLKDNVSSSEKHGIFSTKQCGIPLAKLSIEL</sequence>
<dbReference type="Gene3D" id="2.30.30.490">
    <property type="match status" value="1"/>
</dbReference>
<name>A0A218X9C8_PUNGR</name>
<dbReference type="Pfam" id="PF25073">
    <property type="entry name" value="DUF7797"/>
    <property type="match status" value="1"/>
</dbReference>
<feature type="region of interest" description="Disordered" evidence="5">
    <location>
        <begin position="555"/>
        <end position="774"/>
    </location>
</feature>
<feature type="compositionally biased region" description="Basic and acidic residues" evidence="5">
    <location>
        <begin position="646"/>
        <end position="657"/>
    </location>
</feature>
<dbReference type="InterPro" id="IPR001025">
    <property type="entry name" value="BAH_dom"/>
</dbReference>
<dbReference type="PROSITE" id="PS01359">
    <property type="entry name" value="ZF_PHD_1"/>
    <property type="match status" value="1"/>
</dbReference>
<dbReference type="PROSITE" id="PS50016">
    <property type="entry name" value="ZF_PHD_2"/>
    <property type="match status" value="1"/>
</dbReference>
<gene>
    <name evidence="8" type="ORF">CDL15_Pgr007358</name>
</gene>
<evidence type="ECO:0000259" key="7">
    <source>
        <dbReference type="PROSITE" id="PS51038"/>
    </source>
</evidence>
<dbReference type="GO" id="GO:0008270">
    <property type="term" value="F:zinc ion binding"/>
    <property type="evidence" value="ECO:0007669"/>
    <property type="project" value="UniProtKB-KW"/>
</dbReference>
<feature type="region of interest" description="Disordered" evidence="5">
    <location>
        <begin position="486"/>
        <end position="530"/>
    </location>
</feature>
<comment type="caution">
    <text evidence="8">The sequence shown here is derived from an EMBL/GenBank/DDBJ whole genome shotgun (WGS) entry which is preliminary data.</text>
</comment>
<protein>
    <recommendedName>
        <fullName evidence="10">PHD-type domain-containing protein</fullName>
    </recommendedName>
</protein>
<evidence type="ECO:0000256" key="3">
    <source>
        <dbReference type="ARBA" id="ARBA00022833"/>
    </source>
</evidence>
<dbReference type="CDD" id="cd04370">
    <property type="entry name" value="BAH"/>
    <property type="match status" value="1"/>
</dbReference>
<dbReference type="InterPro" id="IPR001965">
    <property type="entry name" value="Znf_PHD"/>
</dbReference>
<feature type="compositionally biased region" description="Polar residues" evidence="5">
    <location>
        <begin position="503"/>
        <end position="519"/>
    </location>
</feature>
<dbReference type="InterPro" id="IPR011011">
    <property type="entry name" value="Znf_FYVE_PHD"/>
</dbReference>
<evidence type="ECO:0008006" key="10">
    <source>
        <dbReference type="Google" id="ProtNLM"/>
    </source>
</evidence>
<dbReference type="SUPFAM" id="SSF57903">
    <property type="entry name" value="FYVE/PHD zinc finger"/>
    <property type="match status" value="1"/>
</dbReference>
<dbReference type="Pfam" id="PF01426">
    <property type="entry name" value="BAH"/>
    <property type="match status" value="1"/>
</dbReference>
<keyword evidence="1" id="KW-0479">Metal-binding</keyword>
<feature type="compositionally biased region" description="Low complexity" evidence="5">
    <location>
        <begin position="566"/>
        <end position="584"/>
    </location>
</feature>
<dbReference type="InterPro" id="IPR056699">
    <property type="entry name" value="DUF7797"/>
</dbReference>
<dbReference type="SMART" id="SM00249">
    <property type="entry name" value="PHD"/>
    <property type="match status" value="1"/>
</dbReference>
<evidence type="ECO:0000313" key="8">
    <source>
        <dbReference type="EMBL" id="OWM81320.1"/>
    </source>
</evidence>
<keyword evidence="3" id="KW-0862">Zinc</keyword>
<dbReference type="GO" id="GO:0003682">
    <property type="term" value="F:chromatin binding"/>
    <property type="evidence" value="ECO:0007669"/>
    <property type="project" value="InterPro"/>
</dbReference>
<dbReference type="InterPro" id="IPR043151">
    <property type="entry name" value="BAH_sf"/>
</dbReference>
<feature type="region of interest" description="Disordered" evidence="5">
    <location>
        <begin position="1"/>
        <end position="54"/>
    </location>
</feature>
<dbReference type="PROSITE" id="PS51038">
    <property type="entry name" value="BAH"/>
    <property type="match status" value="1"/>
</dbReference>
<feature type="compositionally biased region" description="Basic and acidic residues" evidence="5">
    <location>
        <begin position="725"/>
        <end position="747"/>
    </location>
</feature>
<evidence type="ECO:0000256" key="2">
    <source>
        <dbReference type="ARBA" id="ARBA00022771"/>
    </source>
</evidence>
<evidence type="ECO:0000256" key="1">
    <source>
        <dbReference type="ARBA" id="ARBA00022723"/>
    </source>
</evidence>
<dbReference type="Proteomes" id="UP000197138">
    <property type="component" value="Unassembled WGS sequence"/>
</dbReference>
<evidence type="ECO:0000256" key="5">
    <source>
        <dbReference type="SAM" id="MobiDB-lite"/>
    </source>
</evidence>
<proteinExistence type="predicted"/>
<dbReference type="PANTHER" id="PTHR47527">
    <property type="entry name" value="RING/FYVE/PHD ZINC FINGER SUPERFAMILY PROTEIN"/>
    <property type="match status" value="1"/>
</dbReference>
<feature type="domain" description="PHD-type" evidence="6">
    <location>
        <begin position="410"/>
        <end position="462"/>
    </location>
</feature>
<dbReference type="InterPro" id="IPR013083">
    <property type="entry name" value="Znf_RING/FYVE/PHD"/>
</dbReference>
<feature type="compositionally biased region" description="Polar residues" evidence="5">
    <location>
        <begin position="606"/>
        <end position="622"/>
    </location>
</feature>
<keyword evidence="2 4" id="KW-0863">Zinc-finger</keyword>
<accession>A0A218X9C8</accession>
<evidence type="ECO:0000313" key="9">
    <source>
        <dbReference type="Proteomes" id="UP000197138"/>
    </source>
</evidence>
<evidence type="ECO:0000256" key="4">
    <source>
        <dbReference type="PROSITE-ProRule" id="PRU00146"/>
    </source>
</evidence>
<feature type="domain" description="BAH" evidence="7">
    <location>
        <begin position="803"/>
        <end position="928"/>
    </location>
</feature>
<dbReference type="AlphaFoldDB" id="A0A218X9C8"/>
<dbReference type="PANTHER" id="PTHR47527:SF3">
    <property type="entry name" value="RING_FYVE_PHD ZINC FINGER SUPERFAMILY PROTEIN"/>
    <property type="match status" value="1"/>
</dbReference>
<dbReference type="InterPro" id="IPR019787">
    <property type="entry name" value="Znf_PHD-finger"/>
</dbReference>
<dbReference type="InterPro" id="IPR019786">
    <property type="entry name" value="Zinc_finger_PHD-type_CS"/>
</dbReference>